<accession>A0AAJ2ZB86</accession>
<proteinExistence type="predicted"/>
<dbReference type="Gene3D" id="2.60.40.290">
    <property type="match status" value="1"/>
</dbReference>
<dbReference type="GO" id="GO:0005975">
    <property type="term" value="P:carbohydrate metabolic process"/>
    <property type="evidence" value="ECO:0007669"/>
    <property type="project" value="InterPro"/>
</dbReference>
<protein>
    <recommendedName>
        <fullName evidence="3">CBM2 domain-containing protein</fullName>
    </recommendedName>
</protein>
<feature type="compositionally biased region" description="Low complexity" evidence="1">
    <location>
        <begin position="102"/>
        <end position="115"/>
    </location>
</feature>
<dbReference type="EMBL" id="CP045309">
    <property type="protein sequence ID" value="QGL50692.1"/>
    <property type="molecule type" value="Genomic_DNA"/>
</dbReference>
<dbReference type="Proteomes" id="UP000402241">
    <property type="component" value="Chromosome"/>
</dbReference>
<dbReference type="AlphaFoldDB" id="A0AAJ2ZB86"/>
<dbReference type="GO" id="GO:0004553">
    <property type="term" value="F:hydrolase activity, hydrolyzing O-glycosyl compounds"/>
    <property type="evidence" value="ECO:0007669"/>
    <property type="project" value="InterPro"/>
</dbReference>
<reference evidence="4 7" key="2">
    <citation type="submission" date="2020-02" db="EMBL/GenBank/DDBJ databases">
        <title>WGS of Micromonospora spp. isolated from hot spring.</title>
        <authorList>
            <person name="Thawai C."/>
        </authorList>
    </citation>
    <scope>NUCLEOTIDE SEQUENCE [LARGE SCALE GENOMIC DNA]</scope>
    <source>
        <strain evidence="4 7">TMS7</strain>
    </source>
</reference>
<dbReference type="InterPro" id="IPR008965">
    <property type="entry name" value="CBM2/CBM3_carb-bd_dom_sf"/>
</dbReference>
<feature type="domain" description="CBM2" evidence="3">
    <location>
        <begin position="136"/>
        <end position="247"/>
    </location>
</feature>
<name>A0AAJ2ZB86_9ACTN</name>
<keyword evidence="6" id="KW-1185">Reference proteome</keyword>
<evidence type="ECO:0000256" key="2">
    <source>
        <dbReference type="SAM" id="Phobius"/>
    </source>
</evidence>
<reference evidence="5 6" key="1">
    <citation type="submission" date="2019-10" db="EMBL/GenBank/DDBJ databases">
        <title>Genome Sequence of Micromonospora terminaliae DSM 101760.</title>
        <authorList>
            <person name="Guo L."/>
        </authorList>
    </citation>
    <scope>NUCLEOTIDE SEQUENCE [LARGE SCALE GENOMIC DNA]</scope>
    <source>
        <strain evidence="5 6">DSM 101760</strain>
    </source>
</reference>
<dbReference type="RefSeq" id="WP_154229822.1">
    <property type="nucleotide sequence ID" value="NZ_CP045309.1"/>
</dbReference>
<dbReference type="InterPro" id="IPR012291">
    <property type="entry name" value="CBM2_carb-bd_dom_sf"/>
</dbReference>
<dbReference type="SUPFAM" id="SSF49384">
    <property type="entry name" value="Carbohydrate-binding domain"/>
    <property type="match status" value="1"/>
</dbReference>
<dbReference type="GO" id="GO:0030247">
    <property type="term" value="F:polysaccharide binding"/>
    <property type="evidence" value="ECO:0007669"/>
    <property type="project" value="UniProtKB-UniRule"/>
</dbReference>
<gene>
    <name evidence="4" type="ORF">G3561_02985</name>
    <name evidence="5" type="ORF">GCE86_28910</name>
</gene>
<dbReference type="SMART" id="SM00637">
    <property type="entry name" value="CBD_II"/>
    <property type="match status" value="1"/>
</dbReference>
<feature type="region of interest" description="Disordered" evidence="1">
    <location>
        <begin position="72"/>
        <end position="144"/>
    </location>
</feature>
<dbReference type="EMBL" id="JAAHBZ010000001">
    <property type="protein sequence ID" value="NES26520.1"/>
    <property type="molecule type" value="Genomic_DNA"/>
</dbReference>
<feature type="transmembrane region" description="Helical" evidence="2">
    <location>
        <begin position="12"/>
        <end position="28"/>
    </location>
</feature>
<evidence type="ECO:0000313" key="7">
    <source>
        <dbReference type="Proteomes" id="UP000477779"/>
    </source>
</evidence>
<organism evidence="4 7">
    <name type="scientific">Micromonospora terminaliae</name>
    <dbReference type="NCBI Taxonomy" id="1914461"/>
    <lineage>
        <taxon>Bacteria</taxon>
        <taxon>Bacillati</taxon>
        <taxon>Actinomycetota</taxon>
        <taxon>Actinomycetes</taxon>
        <taxon>Micromonosporales</taxon>
        <taxon>Micromonosporaceae</taxon>
        <taxon>Micromonospora</taxon>
    </lineage>
</organism>
<dbReference type="Proteomes" id="UP000477779">
    <property type="component" value="Unassembled WGS sequence"/>
</dbReference>
<evidence type="ECO:0000259" key="3">
    <source>
        <dbReference type="PROSITE" id="PS51173"/>
    </source>
</evidence>
<dbReference type="InterPro" id="IPR001919">
    <property type="entry name" value="CBD2"/>
</dbReference>
<dbReference type="Pfam" id="PF00553">
    <property type="entry name" value="CBM_2"/>
    <property type="match status" value="1"/>
</dbReference>
<keyword evidence="2" id="KW-1133">Transmembrane helix</keyword>
<keyword evidence="2" id="KW-0812">Transmembrane</keyword>
<feature type="compositionally biased region" description="Low complexity" evidence="1">
    <location>
        <begin position="123"/>
        <end position="134"/>
    </location>
</feature>
<evidence type="ECO:0000313" key="5">
    <source>
        <dbReference type="EMBL" id="QGL50692.1"/>
    </source>
</evidence>
<feature type="transmembrane region" description="Helical" evidence="2">
    <location>
        <begin position="40"/>
        <end position="60"/>
    </location>
</feature>
<evidence type="ECO:0000256" key="1">
    <source>
        <dbReference type="SAM" id="MobiDB-lite"/>
    </source>
</evidence>
<evidence type="ECO:0000313" key="6">
    <source>
        <dbReference type="Proteomes" id="UP000402241"/>
    </source>
</evidence>
<evidence type="ECO:0000313" key="4">
    <source>
        <dbReference type="EMBL" id="NES26520.1"/>
    </source>
</evidence>
<keyword evidence="2" id="KW-0472">Membrane</keyword>
<dbReference type="PROSITE" id="PS51173">
    <property type="entry name" value="CBM2"/>
    <property type="match status" value="1"/>
</dbReference>
<sequence length="249" mass="24561">MPAPPSPPRRTLPIILLDGLVAAARAVRRAAAGRRDGSRLAYVAIVAALGVLLATAYSIVTVLRTPERLTPVAVGPGGSVPATGPVATGTPEDHPAPTVAHPRTSVPPVTTAAPAVPAPPATRPSAGAPPGTTTPAPPPPVPLGAAFAVEDNALLSYGAAVTIDNPGTAPAPTWTLVVVLPRDSLRVTSVTGARATGDGATWTFVPEEDAAGVPGHGTVRVTFRVNGAALSATPTACTIDGAACTGVPG</sequence>